<proteinExistence type="predicted"/>
<dbReference type="Proteomes" id="UP000011087">
    <property type="component" value="Unassembled WGS sequence"/>
</dbReference>
<evidence type="ECO:0000313" key="3">
    <source>
        <dbReference type="EnsemblProtists" id="EKX35405"/>
    </source>
</evidence>
<reference evidence="4" key="2">
    <citation type="submission" date="2012-11" db="EMBL/GenBank/DDBJ databases">
        <authorList>
            <person name="Kuo A."/>
            <person name="Curtis B.A."/>
            <person name="Tanifuji G."/>
            <person name="Burki F."/>
            <person name="Gruber A."/>
            <person name="Irimia M."/>
            <person name="Maruyama S."/>
            <person name="Arias M.C."/>
            <person name="Ball S.G."/>
            <person name="Gile G.H."/>
            <person name="Hirakawa Y."/>
            <person name="Hopkins J.F."/>
            <person name="Rensing S.A."/>
            <person name="Schmutz J."/>
            <person name="Symeonidi A."/>
            <person name="Elias M."/>
            <person name="Eveleigh R.J."/>
            <person name="Herman E.K."/>
            <person name="Klute M.J."/>
            <person name="Nakayama T."/>
            <person name="Obornik M."/>
            <person name="Reyes-Prieto A."/>
            <person name="Armbrust E.V."/>
            <person name="Aves S.J."/>
            <person name="Beiko R.G."/>
            <person name="Coutinho P."/>
            <person name="Dacks J.B."/>
            <person name="Durnford D.G."/>
            <person name="Fast N.M."/>
            <person name="Green B.R."/>
            <person name="Grisdale C."/>
            <person name="Hempe F."/>
            <person name="Henrissat B."/>
            <person name="Hoppner M.P."/>
            <person name="Ishida K.-I."/>
            <person name="Kim E."/>
            <person name="Koreny L."/>
            <person name="Kroth P.G."/>
            <person name="Liu Y."/>
            <person name="Malik S.-B."/>
            <person name="Maier U.G."/>
            <person name="McRose D."/>
            <person name="Mock T."/>
            <person name="Neilson J.A."/>
            <person name="Onodera N.T."/>
            <person name="Poole A.M."/>
            <person name="Pritham E.J."/>
            <person name="Richards T.A."/>
            <person name="Rocap G."/>
            <person name="Roy S.W."/>
            <person name="Sarai C."/>
            <person name="Schaack S."/>
            <person name="Shirato S."/>
            <person name="Slamovits C.H."/>
            <person name="Spencer D.F."/>
            <person name="Suzuki S."/>
            <person name="Worden A.Z."/>
            <person name="Zauner S."/>
            <person name="Barry K."/>
            <person name="Bell C."/>
            <person name="Bharti A.K."/>
            <person name="Crow J.A."/>
            <person name="Grimwood J."/>
            <person name="Kramer R."/>
            <person name="Lindquist E."/>
            <person name="Lucas S."/>
            <person name="Salamov A."/>
            <person name="McFadden G.I."/>
            <person name="Lane C.E."/>
            <person name="Keeling P.J."/>
            <person name="Gray M.W."/>
            <person name="Grigoriev I.V."/>
            <person name="Archibald J.M."/>
        </authorList>
    </citation>
    <scope>NUCLEOTIDE SEQUENCE</scope>
    <source>
        <strain evidence="4">CCMP2712</strain>
    </source>
</reference>
<dbReference type="EMBL" id="JH993091">
    <property type="protein sequence ID" value="EKX35405.1"/>
    <property type="molecule type" value="Genomic_DNA"/>
</dbReference>
<dbReference type="RefSeq" id="XP_005822385.1">
    <property type="nucleotide sequence ID" value="XM_005822328.1"/>
</dbReference>
<reference evidence="2 4" key="1">
    <citation type="journal article" date="2012" name="Nature">
        <title>Algal genomes reveal evolutionary mosaicism and the fate of nucleomorphs.</title>
        <authorList>
            <consortium name="DOE Joint Genome Institute"/>
            <person name="Curtis B.A."/>
            <person name="Tanifuji G."/>
            <person name="Burki F."/>
            <person name="Gruber A."/>
            <person name="Irimia M."/>
            <person name="Maruyama S."/>
            <person name="Arias M.C."/>
            <person name="Ball S.G."/>
            <person name="Gile G.H."/>
            <person name="Hirakawa Y."/>
            <person name="Hopkins J.F."/>
            <person name="Kuo A."/>
            <person name="Rensing S.A."/>
            <person name="Schmutz J."/>
            <person name="Symeonidi A."/>
            <person name="Elias M."/>
            <person name="Eveleigh R.J."/>
            <person name="Herman E.K."/>
            <person name="Klute M.J."/>
            <person name="Nakayama T."/>
            <person name="Obornik M."/>
            <person name="Reyes-Prieto A."/>
            <person name="Armbrust E.V."/>
            <person name="Aves S.J."/>
            <person name="Beiko R.G."/>
            <person name="Coutinho P."/>
            <person name="Dacks J.B."/>
            <person name="Durnford D.G."/>
            <person name="Fast N.M."/>
            <person name="Green B.R."/>
            <person name="Grisdale C.J."/>
            <person name="Hempel F."/>
            <person name="Henrissat B."/>
            <person name="Hoppner M.P."/>
            <person name="Ishida K."/>
            <person name="Kim E."/>
            <person name="Koreny L."/>
            <person name="Kroth P.G."/>
            <person name="Liu Y."/>
            <person name="Malik S.B."/>
            <person name="Maier U.G."/>
            <person name="McRose D."/>
            <person name="Mock T."/>
            <person name="Neilson J.A."/>
            <person name="Onodera N.T."/>
            <person name="Poole A.M."/>
            <person name="Pritham E.J."/>
            <person name="Richards T.A."/>
            <person name="Rocap G."/>
            <person name="Roy S.W."/>
            <person name="Sarai C."/>
            <person name="Schaack S."/>
            <person name="Shirato S."/>
            <person name="Slamovits C.H."/>
            <person name="Spencer D.F."/>
            <person name="Suzuki S."/>
            <person name="Worden A.Z."/>
            <person name="Zauner S."/>
            <person name="Barry K."/>
            <person name="Bell C."/>
            <person name="Bharti A.K."/>
            <person name="Crow J.A."/>
            <person name="Grimwood J."/>
            <person name="Kramer R."/>
            <person name="Lindquist E."/>
            <person name="Lucas S."/>
            <person name="Salamov A."/>
            <person name="McFadden G.I."/>
            <person name="Lane C.E."/>
            <person name="Keeling P.J."/>
            <person name="Gray M.W."/>
            <person name="Grigoriev I.V."/>
            <person name="Archibald J.M."/>
        </authorList>
    </citation>
    <scope>NUCLEOTIDE SEQUENCE</scope>
    <source>
        <strain evidence="2 4">CCMP2712</strain>
    </source>
</reference>
<accession>L1IHX0</accession>
<organism evidence="2">
    <name type="scientific">Guillardia theta (strain CCMP2712)</name>
    <name type="common">Cryptophyte</name>
    <dbReference type="NCBI Taxonomy" id="905079"/>
    <lineage>
        <taxon>Eukaryota</taxon>
        <taxon>Cryptophyceae</taxon>
        <taxon>Pyrenomonadales</taxon>
        <taxon>Geminigeraceae</taxon>
        <taxon>Guillardia</taxon>
    </lineage>
</organism>
<evidence type="ECO:0000256" key="1">
    <source>
        <dbReference type="SAM" id="MobiDB-lite"/>
    </source>
</evidence>
<feature type="region of interest" description="Disordered" evidence="1">
    <location>
        <begin position="42"/>
        <end position="79"/>
    </location>
</feature>
<dbReference type="EnsemblProtists" id="EKX35405">
    <property type="protein sequence ID" value="EKX35405"/>
    <property type="gene ID" value="GUITHDRAFT_118423"/>
</dbReference>
<evidence type="ECO:0000313" key="2">
    <source>
        <dbReference type="EMBL" id="EKX35405.1"/>
    </source>
</evidence>
<sequence length="122" mass="13456">MLMPMVEAVPLTLHARPSPLVDDEEPGFLPCLPLINTRFETPRPPLLRFPSPPSLPPPQRYRSSSRSRGDSCSAGQPQPCAMLSAELSRLRGLRNRQMGLEMSVGSEAGREVVLRVLALGRR</sequence>
<reference evidence="3" key="3">
    <citation type="submission" date="2015-06" db="UniProtKB">
        <authorList>
            <consortium name="EnsemblProtists"/>
        </authorList>
    </citation>
    <scope>IDENTIFICATION</scope>
</reference>
<dbReference type="HOGENOM" id="CLU_2031120_0_0_1"/>
<protein>
    <submittedName>
        <fullName evidence="2 3">Uncharacterized protein</fullName>
    </submittedName>
</protein>
<name>L1IHX0_GUITC</name>
<feature type="compositionally biased region" description="Pro residues" evidence="1">
    <location>
        <begin position="42"/>
        <end position="59"/>
    </location>
</feature>
<evidence type="ECO:0000313" key="4">
    <source>
        <dbReference type="Proteomes" id="UP000011087"/>
    </source>
</evidence>
<gene>
    <name evidence="2" type="ORF">GUITHDRAFT_118423</name>
</gene>
<dbReference type="KEGG" id="gtt:GUITHDRAFT_118423"/>
<dbReference type="AlphaFoldDB" id="L1IHX0"/>
<dbReference type="GeneID" id="17292122"/>
<keyword evidence="4" id="KW-1185">Reference proteome</keyword>
<dbReference type="PaxDb" id="55529-EKX35405"/>